<name>A0A6A6S2F5_9PLEO</name>
<proteinExistence type="predicted"/>
<gene>
    <name evidence="1" type="ORF">P280DRAFT_283734</name>
</gene>
<reference evidence="1" key="1">
    <citation type="journal article" date="2020" name="Stud. Mycol.">
        <title>101 Dothideomycetes genomes: a test case for predicting lifestyles and emergence of pathogens.</title>
        <authorList>
            <person name="Haridas S."/>
            <person name="Albert R."/>
            <person name="Binder M."/>
            <person name="Bloem J."/>
            <person name="Labutti K."/>
            <person name="Salamov A."/>
            <person name="Andreopoulos B."/>
            <person name="Baker S."/>
            <person name="Barry K."/>
            <person name="Bills G."/>
            <person name="Bluhm B."/>
            <person name="Cannon C."/>
            <person name="Castanera R."/>
            <person name="Culley D."/>
            <person name="Daum C."/>
            <person name="Ezra D."/>
            <person name="Gonzalez J."/>
            <person name="Henrissat B."/>
            <person name="Kuo A."/>
            <person name="Liang C."/>
            <person name="Lipzen A."/>
            <person name="Lutzoni F."/>
            <person name="Magnuson J."/>
            <person name="Mondo S."/>
            <person name="Nolan M."/>
            <person name="Ohm R."/>
            <person name="Pangilinan J."/>
            <person name="Park H.-J."/>
            <person name="Ramirez L."/>
            <person name="Alfaro M."/>
            <person name="Sun H."/>
            <person name="Tritt A."/>
            <person name="Yoshinaga Y."/>
            <person name="Zwiers L.-H."/>
            <person name="Turgeon B."/>
            <person name="Goodwin S."/>
            <person name="Spatafora J."/>
            <person name="Crous P."/>
            <person name="Grigoriev I."/>
        </authorList>
    </citation>
    <scope>NUCLEOTIDE SEQUENCE</scope>
    <source>
        <strain evidence="1">CBS 473.64</strain>
    </source>
</reference>
<protein>
    <submittedName>
        <fullName evidence="1">Uncharacterized protein</fullName>
    </submittedName>
</protein>
<organism evidence="1 2">
    <name type="scientific">Massarina eburnea CBS 473.64</name>
    <dbReference type="NCBI Taxonomy" id="1395130"/>
    <lineage>
        <taxon>Eukaryota</taxon>
        <taxon>Fungi</taxon>
        <taxon>Dikarya</taxon>
        <taxon>Ascomycota</taxon>
        <taxon>Pezizomycotina</taxon>
        <taxon>Dothideomycetes</taxon>
        <taxon>Pleosporomycetidae</taxon>
        <taxon>Pleosporales</taxon>
        <taxon>Massarineae</taxon>
        <taxon>Massarinaceae</taxon>
        <taxon>Massarina</taxon>
    </lineage>
</organism>
<evidence type="ECO:0000313" key="2">
    <source>
        <dbReference type="Proteomes" id="UP000799753"/>
    </source>
</evidence>
<keyword evidence="2" id="KW-1185">Reference proteome</keyword>
<dbReference type="EMBL" id="MU006782">
    <property type="protein sequence ID" value="KAF2641730.1"/>
    <property type="molecule type" value="Genomic_DNA"/>
</dbReference>
<dbReference type="Proteomes" id="UP000799753">
    <property type="component" value="Unassembled WGS sequence"/>
</dbReference>
<dbReference type="AlphaFoldDB" id="A0A6A6S2F5"/>
<sequence>MMAPDGSTGIEKVGGSKCALPCSRRRYIEMSNRVVLRTHANTTIPGILPSALQCATGGVAICSQPNVDRIIHDGEGVVRSCRRGHGLQTGIHNATSTSLVVARVHNRLVGVASVSLTKFAILNLVWVIVGARARVGDLGRSRGSQSR</sequence>
<evidence type="ECO:0000313" key="1">
    <source>
        <dbReference type="EMBL" id="KAF2641730.1"/>
    </source>
</evidence>
<accession>A0A6A6S2F5</accession>